<dbReference type="Proteomes" id="UP000271162">
    <property type="component" value="Unassembled WGS sequence"/>
</dbReference>
<name>A0A0N4XLU7_NIPBR</name>
<evidence type="ECO:0000313" key="4">
    <source>
        <dbReference type="WBParaSite" id="NBR_0000349901-mRNA-1"/>
    </source>
</evidence>
<evidence type="ECO:0000313" key="2">
    <source>
        <dbReference type="EMBL" id="VDL67089.1"/>
    </source>
</evidence>
<dbReference type="AlphaFoldDB" id="A0A0N4XLU7"/>
<dbReference type="EMBL" id="UYSL01005297">
    <property type="protein sequence ID" value="VDL67089.1"/>
    <property type="molecule type" value="Genomic_DNA"/>
</dbReference>
<evidence type="ECO:0000256" key="1">
    <source>
        <dbReference type="SAM" id="MobiDB-lite"/>
    </source>
</evidence>
<gene>
    <name evidence="2" type="ORF">NBR_LOCUS3500</name>
</gene>
<sequence length="74" mass="7851">MKSLSIPCKEFLQGAGSRESDRDGRELPDGRTDGRSSPSDAEATIPRAIRSADATQQPDSAELASLFLTPPPPP</sequence>
<evidence type="ECO:0000313" key="3">
    <source>
        <dbReference type="Proteomes" id="UP000271162"/>
    </source>
</evidence>
<reference evidence="2 3" key="2">
    <citation type="submission" date="2018-11" db="EMBL/GenBank/DDBJ databases">
        <authorList>
            <consortium name="Pathogen Informatics"/>
        </authorList>
    </citation>
    <scope>NUCLEOTIDE SEQUENCE [LARGE SCALE GENOMIC DNA]</scope>
</reference>
<organism evidence="4">
    <name type="scientific">Nippostrongylus brasiliensis</name>
    <name type="common">Rat hookworm</name>
    <dbReference type="NCBI Taxonomy" id="27835"/>
    <lineage>
        <taxon>Eukaryota</taxon>
        <taxon>Metazoa</taxon>
        <taxon>Ecdysozoa</taxon>
        <taxon>Nematoda</taxon>
        <taxon>Chromadorea</taxon>
        <taxon>Rhabditida</taxon>
        <taxon>Rhabditina</taxon>
        <taxon>Rhabditomorpha</taxon>
        <taxon>Strongyloidea</taxon>
        <taxon>Heligmosomidae</taxon>
        <taxon>Nippostrongylus</taxon>
    </lineage>
</organism>
<keyword evidence="3" id="KW-1185">Reference proteome</keyword>
<reference evidence="4" key="1">
    <citation type="submission" date="2017-02" db="UniProtKB">
        <authorList>
            <consortium name="WormBaseParasite"/>
        </authorList>
    </citation>
    <scope>IDENTIFICATION</scope>
</reference>
<feature type="compositionally biased region" description="Basic and acidic residues" evidence="1">
    <location>
        <begin position="18"/>
        <end position="34"/>
    </location>
</feature>
<proteinExistence type="predicted"/>
<accession>A0A0N4XLU7</accession>
<feature type="region of interest" description="Disordered" evidence="1">
    <location>
        <begin position="11"/>
        <end position="74"/>
    </location>
</feature>
<dbReference type="WBParaSite" id="NBR_0000349901-mRNA-1">
    <property type="protein sequence ID" value="NBR_0000349901-mRNA-1"/>
    <property type="gene ID" value="NBR_0000349901"/>
</dbReference>
<protein>
    <submittedName>
        <fullName evidence="2 4">Uncharacterized protein</fullName>
    </submittedName>
</protein>